<protein>
    <recommendedName>
        <fullName evidence="2">DUF4283 domain-containing protein</fullName>
    </recommendedName>
</protein>
<organism evidence="3 4">
    <name type="scientific">Stylosanthes scabra</name>
    <dbReference type="NCBI Taxonomy" id="79078"/>
    <lineage>
        <taxon>Eukaryota</taxon>
        <taxon>Viridiplantae</taxon>
        <taxon>Streptophyta</taxon>
        <taxon>Embryophyta</taxon>
        <taxon>Tracheophyta</taxon>
        <taxon>Spermatophyta</taxon>
        <taxon>Magnoliopsida</taxon>
        <taxon>eudicotyledons</taxon>
        <taxon>Gunneridae</taxon>
        <taxon>Pentapetalae</taxon>
        <taxon>rosids</taxon>
        <taxon>fabids</taxon>
        <taxon>Fabales</taxon>
        <taxon>Fabaceae</taxon>
        <taxon>Papilionoideae</taxon>
        <taxon>50 kb inversion clade</taxon>
        <taxon>dalbergioids sensu lato</taxon>
        <taxon>Dalbergieae</taxon>
        <taxon>Pterocarpus clade</taxon>
        <taxon>Stylosanthes</taxon>
    </lineage>
</organism>
<evidence type="ECO:0000313" key="4">
    <source>
        <dbReference type="Proteomes" id="UP001341840"/>
    </source>
</evidence>
<keyword evidence="1" id="KW-0175">Coiled coil</keyword>
<name>A0ABU6UF57_9FABA</name>
<evidence type="ECO:0000259" key="2">
    <source>
        <dbReference type="Pfam" id="PF14111"/>
    </source>
</evidence>
<feature type="domain" description="DUF4283" evidence="2">
    <location>
        <begin position="32"/>
        <end position="104"/>
    </location>
</feature>
<proteinExistence type="predicted"/>
<keyword evidence="4" id="KW-1185">Reference proteome</keyword>
<dbReference type="InterPro" id="IPR025558">
    <property type="entry name" value="DUF4283"/>
</dbReference>
<evidence type="ECO:0000256" key="1">
    <source>
        <dbReference type="SAM" id="Coils"/>
    </source>
</evidence>
<reference evidence="3 4" key="1">
    <citation type="journal article" date="2023" name="Plants (Basel)">
        <title>Bridging the Gap: Combining Genomics and Transcriptomics Approaches to Understand Stylosanthes scabra, an Orphan Legume from the Brazilian Caatinga.</title>
        <authorList>
            <person name="Ferreira-Neto J.R.C."/>
            <person name="da Silva M.D."/>
            <person name="Binneck E."/>
            <person name="de Melo N.F."/>
            <person name="da Silva R.H."/>
            <person name="de Melo A.L.T.M."/>
            <person name="Pandolfi V."/>
            <person name="Bustamante F.O."/>
            <person name="Brasileiro-Vidal A.C."/>
            <person name="Benko-Iseppon A.M."/>
        </authorList>
    </citation>
    <scope>NUCLEOTIDE SEQUENCE [LARGE SCALE GENOMIC DNA]</scope>
    <source>
        <tissue evidence="3">Leaves</tissue>
    </source>
</reference>
<comment type="caution">
    <text evidence="3">The sequence shown here is derived from an EMBL/GenBank/DDBJ whole genome shotgun (WGS) entry which is preliminary data.</text>
</comment>
<gene>
    <name evidence="3" type="ORF">PIB30_041593</name>
</gene>
<dbReference type="Proteomes" id="UP001341840">
    <property type="component" value="Unassembled WGS sequence"/>
</dbReference>
<sequence length="346" mass="40238">MENSNAHPIEGKEIIIEQGNYDGFTEQNLHFVAKIISDKELSFRTIKAALMGIWGRPKGVSITDVGVNKVLISFQDQIKGLQFSKGSPWSIRGCLVNMHPWSGNKSVLEVNHKKIELWIQMHGIPFTFVNKVEEEEQRAEEEDKQSKEIELEIIKLKARLDKLKGKKVMDVEQNIENSYSVNLELIKGEARNGKEWNERCETNGDFLEKKQVEYAQQKNMDVIITEIGGNEEKQEMQIGIQENEDGNMHCQLPDEHEMSEDSKLGGEREYGKELMVYDTRMEEAKVNKYRAKPKAMYFVEMPEDSGDELEKKHEWTQPELNQEQWKELALYMETVLILKRKRQDDN</sequence>
<accession>A0ABU6UF57</accession>
<evidence type="ECO:0000313" key="3">
    <source>
        <dbReference type="EMBL" id="MED6159357.1"/>
    </source>
</evidence>
<feature type="coiled-coil region" evidence="1">
    <location>
        <begin position="129"/>
        <end position="166"/>
    </location>
</feature>
<dbReference type="EMBL" id="JASCZI010121060">
    <property type="protein sequence ID" value="MED6159357.1"/>
    <property type="molecule type" value="Genomic_DNA"/>
</dbReference>
<dbReference type="Pfam" id="PF14111">
    <property type="entry name" value="DUF4283"/>
    <property type="match status" value="1"/>
</dbReference>